<protein>
    <submittedName>
        <fullName evidence="2">Uncharacterized protein</fullName>
    </submittedName>
</protein>
<dbReference type="AlphaFoldDB" id="A0A0N9N5F1"/>
<dbReference type="EMBL" id="CP011564">
    <property type="protein sequence ID" value="ALG82909.1"/>
    <property type="molecule type" value="Genomic_DNA"/>
</dbReference>
<evidence type="ECO:0000313" key="2">
    <source>
        <dbReference type="EMBL" id="ALG82909.1"/>
    </source>
</evidence>
<reference evidence="3" key="1">
    <citation type="submission" date="2015-05" db="EMBL/GenBank/DDBJ databases">
        <title>Complete genome sequence of Halanaeroarchaeum sulfurireducens type strain M27-SA2, a sulfate-reducer haloarchaeon from marine anoxic lake Medee.</title>
        <authorList>
            <person name="Messina E."/>
            <person name="Kublanov I.V."/>
            <person name="Toshchakov S."/>
            <person name="Arcadi E."/>
            <person name="La Spada G."/>
            <person name="La Cono V."/>
            <person name="Yakimov M.M."/>
        </authorList>
    </citation>
    <scope>NUCLEOTIDE SEQUENCE [LARGE SCALE GENOMIC DNA]</scope>
    <source>
        <strain evidence="3">M27-SA2</strain>
    </source>
</reference>
<dbReference type="KEGG" id="hsf:HLASA_2034"/>
<accession>A0A0N9N5F1</accession>
<dbReference type="Proteomes" id="UP000060390">
    <property type="component" value="Chromosome"/>
</dbReference>
<dbReference type="STRING" id="1604004.HLASA_2034"/>
<organism evidence="2 3">
    <name type="scientific">Halanaeroarchaeum sulfurireducens</name>
    <dbReference type="NCBI Taxonomy" id="1604004"/>
    <lineage>
        <taxon>Archaea</taxon>
        <taxon>Methanobacteriati</taxon>
        <taxon>Methanobacteriota</taxon>
        <taxon>Stenosarchaea group</taxon>
        <taxon>Halobacteria</taxon>
        <taxon>Halobacteriales</taxon>
        <taxon>Halobacteriaceae</taxon>
        <taxon>Halanaeroarchaeum</taxon>
    </lineage>
</organism>
<feature type="region of interest" description="Disordered" evidence="1">
    <location>
        <begin position="308"/>
        <end position="366"/>
    </location>
</feature>
<feature type="region of interest" description="Disordered" evidence="1">
    <location>
        <begin position="180"/>
        <end position="254"/>
    </location>
</feature>
<gene>
    <name evidence="2" type="ORF">HLASA_2034</name>
</gene>
<name>A0A0N9N5F1_9EURY</name>
<reference evidence="2 3" key="2">
    <citation type="journal article" date="2016" name="Stand. Genomic Sci.">
        <title>Complete genome sequence of 'Halanaeroarchaeum sulfurireducens' M27-SA2, a sulfur-reducing and acetate-oxidizing haloarchaeon from the deep-sea hypersaline anoxic lake Medee.</title>
        <authorList>
            <person name="Messina E."/>
            <person name="Sorokin D.Y."/>
            <person name="Kublanov I.V."/>
            <person name="Toshchakov S."/>
            <person name="Lopatina A."/>
            <person name="Arcadi E."/>
            <person name="Smedile F."/>
            <person name="La Spada G."/>
            <person name="La Cono V."/>
            <person name="Yakimov M.M."/>
        </authorList>
    </citation>
    <scope>NUCLEOTIDE SEQUENCE [LARGE SCALE GENOMIC DNA]</scope>
    <source>
        <strain evidence="2 3">M27-SA2</strain>
    </source>
</reference>
<proteinExistence type="predicted"/>
<sequence>MWRVLGEYDEDLSAYRVDEILDVPYITILDRGASAGASIEPAGDGVEALGSDVGRWKDRVHELSETLGVPSEQLQDEIDASERGVDVTVEQLSRLFTLRFRAYGEMFGDEFLDEAVANLVAIEGISATRSEDNDDPELVAIVDREAVASLDELNDQIVDALQDTPFEVHDGYDWIEDVAWEGLSGSPGPEAQNGDERTESRAGTGTGDSGTSGTSQNMADTEELQEQLAEVRTERDSLVDEKEDLEEQLSEKEEMIENKEERIEQLEEEIDPLVDMLAELAAEDSPLQAEQLADRFGPSELVETLALDAGWSEDDDENPVEIVREQLAGSPTPRGESEPDGTPGGDLGEEEKQHAEQLAGEVMTAQDTLAAEGSNYEYLPQEYDVDAAEYDDVEPLRAAVRGNGGA</sequence>
<evidence type="ECO:0000313" key="3">
    <source>
        <dbReference type="Proteomes" id="UP000060390"/>
    </source>
</evidence>
<evidence type="ECO:0000256" key="1">
    <source>
        <dbReference type="SAM" id="MobiDB-lite"/>
    </source>
</evidence>
<feature type="compositionally biased region" description="Basic and acidic residues" evidence="1">
    <location>
        <begin position="229"/>
        <end position="240"/>
    </location>
</feature>